<dbReference type="EMBL" id="JBHLWK010000027">
    <property type="protein sequence ID" value="MFC0206408.1"/>
    <property type="molecule type" value="Genomic_DNA"/>
</dbReference>
<accession>A0ABV6D180</accession>
<sequence length="59" mass="6557">MIQIGQLLREGRDAVIAEVFGDGHPAANPYGRTTKRHLFWQRGADEARRRADAVLQIGA</sequence>
<keyword evidence="2" id="KW-1185">Reference proteome</keyword>
<proteinExistence type="predicted"/>
<dbReference type="RefSeq" id="WP_379489028.1">
    <property type="nucleotide sequence ID" value="NZ_JBHLWK010000027.1"/>
</dbReference>
<reference evidence="1 2" key="1">
    <citation type="submission" date="2024-09" db="EMBL/GenBank/DDBJ databases">
        <authorList>
            <person name="Sun Q."/>
            <person name="Mori K."/>
        </authorList>
    </citation>
    <scope>NUCLEOTIDE SEQUENCE [LARGE SCALE GENOMIC DNA]</scope>
    <source>
        <strain evidence="1 2">CCM 7706</strain>
    </source>
</reference>
<name>A0ABV6D180_9SPHN</name>
<evidence type="ECO:0000313" key="1">
    <source>
        <dbReference type="EMBL" id="MFC0206408.1"/>
    </source>
</evidence>
<comment type="caution">
    <text evidence="1">The sequence shown here is derived from an EMBL/GenBank/DDBJ whole genome shotgun (WGS) entry which is preliminary data.</text>
</comment>
<evidence type="ECO:0000313" key="2">
    <source>
        <dbReference type="Proteomes" id="UP001589798"/>
    </source>
</evidence>
<dbReference type="Proteomes" id="UP001589798">
    <property type="component" value="Unassembled WGS sequence"/>
</dbReference>
<protein>
    <submittedName>
        <fullName evidence="1">Uncharacterized protein</fullName>
    </submittedName>
</protein>
<gene>
    <name evidence="1" type="ORF">ACFFJC_19255</name>
</gene>
<organism evidence="1 2">
    <name type="scientific">Novosphingobium soli</name>
    <dbReference type="NCBI Taxonomy" id="574956"/>
    <lineage>
        <taxon>Bacteria</taxon>
        <taxon>Pseudomonadati</taxon>
        <taxon>Pseudomonadota</taxon>
        <taxon>Alphaproteobacteria</taxon>
        <taxon>Sphingomonadales</taxon>
        <taxon>Sphingomonadaceae</taxon>
        <taxon>Novosphingobium</taxon>
    </lineage>
</organism>